<dbReference type="VEuPathDB" id="VectorBase:ISCI008083"/>
<dbReference type="InParanoid" id="B7PU56"/>
<dbReference type="EMBL" id="ABJB011024788">
    <property type="status" value="NOT_ANNOTATED_CDS"/>
    <property type="molecule type" value="Genomic_DNA"/>
</dbReference>
<evidence type="ECO:0000313" key="2">
    <source>
        <dbReference type="EnsemblMetazoa" id="ISCW008083-PA"/>
    </source>
</evidence>
<proteinExistence type="predicted"/>
<protein>
    <submittedName>
        <fullName evidence="1 2">Uncharacterized protein</fullName>
    </submittedName>
</protein>
<evidence type="ECO:0000313" key="1">
    <source>
        <dbReference type="EMBL" id="EEC10128.1"/>
    </source>
</evidence>
<dbReference type="HOGENOM" id="CLU_2608694_0_0_1"/>
<accession>B7PU56</accession>
<gene>
    <name evidence="1" type="ORF">IscW_ISCW008083</name>
</gene>
<sequence>MSESRPALFFRASSAATCLTRSQSVSTGGMVGCVCRGVSGARSLGPAGKAVGTCSPHTCAETGVAGQRATPVTSDEDSC</sequence>
<keyword evidence="3" id="KW-1185">Reference proteome</keyword>
<dbReference type="EMBL" id="DS790938">
    <property type="protein sequence ID" value="EEC10128.1"/>
    <property type="molecule type" value="Genomic_DNA"/>
</dbReference>
<reference evidence="2" key="2">
    <citation type="submission" date="2020-05" db="UniProtKB">
        <authorList>
            <consortium name="EnsemblMetazoa"/>
        </authorList>
    </citation>
    <scope>IDENTIFICATION</scope>
    <source>
        <strain evidence="2">wikel</strain>
    </source>
</reference>
<dbReference type="EnsemblMetazoa" id="ISCW008083-RA">
    <property type="protein sequence ID" value="ISCW008083-PA"/>
    <property type="gene ID" value="ISCW008083"/>
</dbReference>
<reference evidence="1 3" key="1">
    <citation type="submission" date="2008-03" db="EMBL/GenBank/DDBJ databases">
        <title>Annotation of Ixodes scapularis.</title>
        <authorList>
            <consortium name="Ixodes scapularis Genome Project Consortium"/>
            <person name="Caler E."/>
            <person name="Hannick L.I."/>
            <person name="Bidwell S."/>
            <person name="Joardar V."/>
            <person name="Thiagarajan M."/>
            <person name="Amedeo P."/>
            <person name="Galinsky K.J."/>
            <person name="Schobel S."/>
            <person name="Inman J."/>
            <person name="Hostetler J."/>
            <person name="Miller J."/>
            <person name="Hammond M."/>
            <person name="Megy K."/>
            <person name="Lawson D."/>
            <person name="Kodira C."/>
            <person name="Sutton G."/>
            <person name="Meyer J."/>
            <person name="Hill C.A."/>
            <person name="Birren B."/>
            <person name="Nene V."/>
            <person name="Collins F."/>
            <person name="Alarcon-Chaidez F."/>
            <person name="Wikel S."/>
            <person name="Strausberg R."/>
        </authorList>
    </citation>
    <scope>NUCLEOTIDE SEQUENCE [LARGE SCALE GENOMIC DNA]</scope>
    <source>
        <strain evidence="3">Wikel</strain>
        <strain evidence="1">Wikel colony</strain>
    </source>
</reference>
<dbReference type="PaxDb" id="6945-B7PU56"/>
<name>B7PU56_IXOSC</name>
<dbReference type="Proteomes" id="UP000001555">
    <property type="component" value="Unassembled WGS sequence"/>
</dbReference>
<dbReference type="AlphaFoldDB" id="B7PU56"/>
<evidence type="ECO:0000313" key="3">
    <source>
        <dbReference type="Proteomes" id="UP000001555"/>
    </source>
</evidence>
<dbReference type="PROSITE" id="PS51257">
    <property type="entry name" value="PROKAR_LIPOPROTEIN"/>
    <property type="match status" value="1"/>
</dbReference>
<organism>
    <name type="scientific">Ixodes scapularis</name>
    <name type="common">Black-legged tick</name>
    <name type="synonym">Deer tick</name>
    <dbReference type="NCBI Taxonomy" id="6945"/>
    <lineage>
        <taxon>Eukaryota</taxon>
        <taxon>Metazoa</taxon>
        <taxon>Ecdysozoa</taxon>
        <taxon>Arthropoda</taxon>
        <taxon>Chelicerata</taxon>
        <taxon>Arachnida</taxon>
        <taxon>Acari</taxon>
        <taxon>Parasitiformes</taxon>
        <taxon>Ixodida</taxon>
        <taxon>Ixodoidea</taxon>
        <taxon>Ixodidae</taxon>
        <taxon>Ixodinae</taxon>
        <taxon>Ixodes</taxon>
    </lineage>
</organism>
<dbReference type="VEuPathDB" id="VectorBase:ISCW008083"/>